<sequence>MVFSLKDSWAKVDRAAFHLSEVYRSFDGFIDGDLLDIPILNKADHQRGCISVAVKELPVDSIGVGLVLGDAIHNYRSCLDYLWWQIATLHIGDEPTIQQAPKIQFPILSNENDWGSQRYFKFVPLDKVYFIKKYQPFAQGVEGCSALEGLREISNHDKHRNLYPVIAKARSSNFINSSDRGMTPVAFDLPDVIDVGTEVIRFKVDLEGLDVKYAITGSFKAYLAVQNNWNILELLTAVDKQCRAMLKEAEFMFRRN</sequence>
<accession>A0ABT6QGH1</accession>
<name>A0ABT6QGH1_9PSED</name>
<gene>
    <name evidence="1" type="ORF">POF45_00865</name>
</gene>
<reference evidence="1 2" key="1">
    <citation type="submission" date="2023-02" db="EMBL/GenBank/DDBJ databases">
        <title>Pseudomonas chrutzelriedensis sp. nov., a potently antifungal strain isolated from moss.</title>
        <authorList>
            <person name="Schnyder A."/>
            <person name="Kalawong R."/>
            <person name="Eberl L."/>
            <person name="Agnoli K."/>
        </authorList>
    </citation>
    <scope>NUCLEOTIDE SEQUENCE [LARGE SCALE GENOMIC DNA]</scope>
    <source>
        <strain evidence="1 2">681</strain>
    </source>
</reference>
<evidence type="ECO:0008006" key="3">
    <source>
        <dbReference type="Google" id="ProtNLM"/>
    </source>
</evidence>
<keyword evidence="2" id="KW-1185">Reference proteome</keyword>
<evidence type="ECO:0000313" key="1">
    <source>
        <dbReference type="EMBL" id="MDI2589983.1"/>
    </source>
</evidence>
<dbReference type="EMBL" id="JARBWL010000001">
    <property type="protein sequence ID" value="MDI2589983.1"/>
    <property type="molecule type" value="Genomic_DNA"/>
</dbReference>
<comment type="caution">
    <text evidence="1">The sequence shown here is derived from an EMBL/GenBank/DDBJ whole genome shotgun (WGS) entry which is preliminary data.</text>
</comment>
<organism evidence="1 2">
    <name type="scientific">Pseudomonas fungipugnans</name>
    <dbReference type="NCBI Taxonomy" id="3024217"/>
    <lineage>
        <taxon>Bacteria</taxon>
        <taxon>Pseudomonadati</taxon>
        <taxon>Pseudomonadota</taxon>
        <taxon>Gammaproteobacteria</taxon>
        <taxon>Pseudomonadales</taxon>
        <taxon>Pseudomonadaceae</taxon>
        <taxon>Pseudomonas</taxon>
    </lineage>
</organism>
<proteinExistence type="predicted"/>
<dbReference type="RefSeq" id="WP_282314778.1">
    <property type="nucleotide sequence ID" value="NZ_JARBWL010000001.1"/>
</dbReference>
<protein>
    <recommendedName>
        <fullName evidence="3">TIGR04255 family protein</fullName>
    </recommendedName>
</protein>
<dbReference type="Proteomes" id="UP001159100">
    <property type="component" value="Unassembled WGS sequence"/>
</dbReference>
<evidence type="ECO:0000313" key="2">
    <source>
        <dbReference type="Proteomes" id="UP001159100"/>
    </source>
</evidence>